<evidence type="ECO:0000313" key="2">
    <source>
        <dbReference type="EMBL" id="QBP42411.1"/>
    </source>
</evidence>
<name>A0A4P7A0L5_9BACL</name>
<dbReference type="PANTHER" id="PTHR43792:SF1">
    <property type="entry name" value="N-ACETYLTRANSFERASE DOMAIN-CONTAINING PROTEIN"/>
    <property type="match status" value="1"/>
</dbReference>
<dbReference type="InterPro" id="IPR000182">
    <property type="entry name" value="GNAT_dom"/>
</dbReference>
<dbReference type="InterPro" id="IPR051531">
    <property type="entry name" value="N-acetyltransferase"/>
</dbReference>
<sequence>MNFTPFPTIETKNLLLRKMSQLDLIDLFEMRKDSTMHEYTDTLVEENIDETKAYIEKMRIGVDDNKWIIWVIEHRQSTKVIGTICIWNLNEEEKSGELGYGLIPRFQGQGLMREALVHAVDYGFNVMKLNFLDAYTEENNGKSIKLLETCEFAEISRVDEDGYSKSRTFRMVVYRLMA</sequence>
<dbReference type="PROSITE" id="PS51186">
    <property type="entry name" value="GNAT"/>
    <property type="match status" value="1"/>
</dbReference>
<dbReference type="OrthoDB" id="452315at2"/>
<dbReference type="EMBL" id="CP038015">
    <property type="protein sequence ID" value="QBP42411.1"/>
    <property type="molecule type" value="Genomic_DNA"/>
</dbReference>
<accession>A0A4P7A0L5</accession>
<dbReference type="AlphaFoldDB" id="A0A4P7A0L5"/>
<dbReference type="PANTHER" id="PTHR43792">
    <property type="entry name" value="GNAT FAMILY, PUTATIVE (AFU_ORTHOLOGUE AFUA_3G00765)-RELATED-RELATED"/>
    <property type="match status" value="1"/>
</dbReference>
<dbReference type="GO" id="GO:0016747">
    <property type="term" value="F:acyltransferase activity, transferring groups other than amino-acyl groups"/>
    <property type="evidence" value="ECO:0007669"/>
    <property type="project" value="InterPro"/>
</dbReference>
<evidence type="ECO:0000313" key="3">
    <source>
        <dbReference type="Proteomes" id="UP000294292"/>
    </source>
</evidence>
<organism evidence="2 3">
    <name type="scientific">Paenisporosarcina antarctica</name>
    <dbReference type="NCBI Taxonomy" id="417367"/>
    <lineage>
        <taxon>Bacteria</taxon>
        <taxon>Bacillati</taxon>
        <taxon>Bacillota</taxon>
        <taxon>Bacilli</taxon>
        <taxon>Bacillales</taxon>
        <taxon>Caryophanaceae</taxon>
        <taxon>Paenisporosarcina</taxon>
    </lineage>
</organism>
<dbReference type="KEGG" id="panc:E2636_15170"/>
<dbReference type="RefSeq" id="WP_134210960.1">
    <property type="nucleotide sequence ID" value="NZ_CP038015.1"/>
</dbReference>
<proteinExistence type="predicted"/>
<dbReference type="InterPro" id="IPR016181">
    <property type="entry name" value="Acyl_CoA_acyltransferase"/>
</dbReference>
<protein>
    <submittedName>
        <fullName evidence="2">N-acetyltransferase</fullName>
    </submittedName>
</protein>
<keyword evidence="2" id="KW-0808">Transferase</keyword>
<reference evidence="2 3" key="1">
    <citation type="submission" date="2019-03" db="EMBL/GenBank/DDBJ databases">
        <title>Complete genome sequence of Paenisporosarcina antarctica CGMCC 1.6503T.</title>
        <authorList>
            <person name="Rong J.-C."/>
            <person name="Chi N.-Y."/>
            <person name="Zhang Q.-F."/>
        </authorList>
    </citation>
    <scope>NUCLEOTIDE SEQUENCE [LARGE SCALE GENOMIC DNA]</scope>
    <source>
        <strain evidence="2 3">CGMCC 1.6503</strain>
    </source>
</reference>
<dbReference type="CDD" id="cd04301">
    <property type="entry name" value="NAT_SF"/>
    <property type="match status" value="1"/>
</dbReference>
<gene>
    <name evidence="2" type="ORF">E2636_15170</name>
</gene>
<dbReference type="Gene3D" id="3.40.630.30">
    <property type="match status" value="1"/>
</dbReference>
<feature type="domain" description="N-acetyltransferase" evidence="1">
    <location>
        <begin position="14"/>
        <end position="178"/>
    </location>
</feature>
<dbReference type="Pfam" id="PF13302">
    <property type="entry name" value="Acetyltransf_3"/>
    <property type="match status" value="1"/>
</dbReference>
<dbReference type="SUPFAM" id="SSF55729">
    <property type="entry name" value="Acyl-CoA N-acyltransferases (Nat)"/>
    <property type="match status" value="1"/>
</dbReference>
<keyword evidence="3" id="KW-1185">Reference proteome</keyword>
<dbReference type="Proteomes" id="UP000294292">
    <property type="component" value="Chromosome"/>
</dbReference>
<evidence type="ECO:0000259" key="1">
    <source>
        <dbReference type="PROSITE" id="PS51186"/>
    </source>
</evidence>